<reference evidence="1 2" key="1">
    <citation type="journal article" date="2018" name="Sci. Rep.">
        <title>Genomic signatures of local adaptation to the degree of environmental predictability in rotifers.</title>
        <authorList>
            <person name="Franch-Gras L."/>
            <person name="Hahn C."/>
            <person name="Garcia-Roger E.M."/>
            <person name="Carmona M.J."/>
            <person name="Serra M."/>
            <person name="Gomez A."/>
        </authorList>
    </citation>
    <scope>NUCLEOTIDE SEQUENCE [LARGE SCALE GENOMIC DNA]</scope>
    <source>
        <strain evidence="1">HYR1</strain>
    </source>
</reference>
<evidence type="ECO:0000313" key="2">
    <source>
        <dbReference type="Proteomes" id="UP000276133"/>
    </source>
</evidence>
<sequence>KLKKNFELKKCLTLKLTLLGKVNPIVVLLKEWTLKKLLDKDGKLKFEIQIKRSKYKLEKINFSKSIT</sequence>
<keyword evidence="2" id="KW-1185">Reference proteome</keyword>
<name>A0A3M7Q1A6_BRAPC</name>
<evidence type="ECO:0000313" key="1">
    <source>
        <dbReference type="EMBL" id="RNA04909.1"/>
    </source>
</evidence>
<dbReference type="AlphaFoldDB" id="A0A3M7Q1A6"/>
<dbReference type="Proteomes" id="UP000276133">
    <property type="component" value="Unassembled WGS sequence"/>
</dbReference>
<organism evidence="1 2">
    <name type="scientific">Brachionus plicatilis</name>
    <name type="common">Marine rotifer</name>
    <name type="synonym">Brachionus muelleri</name>
    <dbReference type="NCBI Taxonomy" id="10195"/>
    <lineage>
        <taxon>Eukaryota</taxon>
        <taxon>Metazoa</taxon>
        <taxon>Spiralia</taxon>
        <taxon>Gnathifera</taxon>
        <taxon>Rotifera</taxon>
        <taxon>Eurotatoria</taxon>
        <taxon>Monogononta</taxon>
        <taxon>Pseudotrocha</taxon>
        <taxon>Ploima</taxon>
        <taxon>Brachionidae</taxon>
        <taxon>Brachionus</taxon>
    </lineage>
</organism>
<feature type="non-terminal residue" evidence="1">
    <location>
        <position position="1"/>
    </location>
</feature>
<gene>
    <name evidence="1" type="ORF">BpHYR1_021561</name>
</gene>
<dbReference type="EMBL" id="REGN01007922">
    <property type="protein sequence ID" value="RNA04909.1"/>
    <property type="molecule type" value="Genomic_DNA"/>
</dbReference>
<accession>A0A3M7Q1A6</accession>
<protein>
    <submittedName>
        <fullName evidence="1">Uncharacterized protein</fullName>
    </submittedName>
</protein>
<proteinExistence type="predicted"/>
<comment type="caution">
    <text evidence="1">The sequence shown here is derived from an EMBL/GenBank/DDBJ whole genome shotgun (WGS) entry which is preliminary data.</text>
</comment>